<dbReference type="AlphaFoldDB" id="A0A166RAF6"/>
<gene>
    <name evidence="1" type="ORF">FIBSPDRAFT_927753</name>
</gene>
<dbReference type="Proteomes" id="UP000076532">
    <property type="component" value="Unassembled WGS sequence"/>
</dbReference>
<organism evidence="1 2">
    <name type="scientific">Athelia psychrophila</name>
    <dbReference type="NCBI Taxonomy" id="1759441"/>
    <lineage>
        <taxon>Eukaryota</taxon>
        <taxon>Fungi</taxon>
        <taxon>Dikarya</taxon>
        <taxon>Basidiomycota</taxon>
        <taxon>Agaricomycotina</taxon>
        <taxon>Agaricomycetes</taxon>
        <taxon>Agaricomycetidae</taxon>
        <taxon>Atheliales</taxon>
        <taxon>Atheliaceae</taxon>
        <taxon>Athelia</taxon>
    </lineage>
</organism>
<name>A0A166RAF6_9AGAM</name>
<accession>A0A166RAF6</accession>
<evidence type="ECO:0000313" key="1">
    <source>
        <dbReference type="EMBL" id="KZP28071.1"/>
    </source>
</evidence>
<keyword evidence="2" id="KW-1185">Reference proteome</keyword>
<proteinExistence type="predicted"/>
<evidence type="ECO:0000313" key="2">
    <source>
        <dbReference type="Proteomes" id="UP000076532"/>
    </source>
</evidence>
<protein>
    <submittedName>
        <fullName evidence="1">Uncharacterized protein</fullName>
    </submittedName>
</protein>
<reference evidence="1 2" key="1">
    <citation type="journal article" date="2016" name="Mol. Biol. Evol.">
        <title>Comparative Genomics of Early-Diverging Mushroom-Forming Fungi Provides Insights into the Origins of Lignocellulose Decay Capabilities.</title>
        <authorList>
            <person name="Nagy L.G."/>
            <person name="Riley R."/>
            <person name="Tritt A."/>
            <person name="Adam C."/>
            <person name="Daum C."/>
            <person name="Floudas D."/>
            <person name="Sun H."/>
            <person name="Yadav J.S."/>
            <person name="Pangilinan J."/>
            <person name="Larsson K.H."/>
            <person name="Matsuura K."/>
            <person name="Barry K."/>
            <person name="Labutti K."/>
            <person name="Kuo R."/>
            <person name="Ohm R.A."/>
            <person name="Bhattacharya S.S."/>
            <person name="Shirouzu T."/>
            <person name="Yoshinaga Y."/>
            <person name="Martin F.M."/>
            <person name="Grigoriev I.V."/>
            <person name="Hibbett D.S."/>
        </authorList>
    </citation>
    <scope>NUCLEOTIDE SEQUENCE [LARGE SCALE GENOMIC DNA]</scope>
    <source>
        <strain evidence="1 2">CBS 109695</strain>
    </source>
</reference>
<dbReference type="EMBL" id="KV417505">
    <property type="protein sequence ID" value="KZP28071.1"/>
    <property type="molecule type" value="Genomic_DNA"/>
</dbReference>
<sequence>MALLSKPLPLPLPFLAALSHNPQSRQQALILIASLLVLLRSAPGHALSALKGKVSGKKARLTKEELAAALQQIYVTEHDGTRRLLVLNEDNITKRALCAHVQHCYGPCKANLRRKKICGSFERKVHVLPCVAAGAPAVAASVLKFGGGVAEARNPGVGAAAQMGRETRARLGGARRAGRWEHAVRRCAMARHERGSKGGKFPKLVVQMEQSARLRDMLVRVELVQRDGRELRTHFLVLLFPDQGFLTFHPCDLLLGKKGPTASFTLDPYLITTIST</sequence>